<organism evidence="1">
    <name type="scientific">Medicago truncatula</name>
    <name type="common">Barrel medic</name>
    <name type="synonym">Medicago tribuloides</name>
    <dbReference type="NCBI Taxonomy" id="3880"/>
    <lineage>
        <taxon>Eukaryota</taxon>
        <taxon>Viridiplantae</taxon>
        <taxon>Streptophyta</taxon>
        <taxon>Embryophyta</taxon>
        <taxon>Tracheophyta</taxon>
        <taxon>Spermatophyta</taxon>
        <taxon>Magnoliopsida</taxon>
        <taxon>eudicotyledons</taxon>
        <taxon>Gunneridae</taxon>
        <taxon>Pentapetalae</taxon>
        <taxon>rosids</taxon>
        <taxon>fabids</taxon>
        <taxon>Fabales</taxon>
        <taxon>Fabaceae</taxon>
        <taxon>Papilionoideae</taxon>
        <taxon>50 kb inversion clade</taxon>
        <taxon>NPAAA clade</taxon>
        <taxon>Hologalegina</taxon>
        <taxon>IRL clade</taxon>
        <taxon>Trifolieae</taxon>
        <taxon>Medicago</taxon>
    </lineage>
</organism>
<accession>A2Q476</accession>
<evidence type="ECO:0000313" key="1">
    <source>
        <dbReference type="EMBL" id="ABN08426.1"/>
    </source>
</evidence>
<gene>
    <name evidence="1" type="ORF">MtrDRAFT_AC157373g17v2</name>
</gene>
<sequence>MSTLIWIHSDQDLDIIPILIKIPHTSLPTRLCVLGRFAYINRIPVNVAAKVVAL</sequence>
<proteinExistence type="predicted"/>
<reference evidence="1" key="2">
    <citation type="submission" date="2007-03" db="EMBL/GenBank/DDBJ databases">
        <authorList>
            <consortium name="The International Medicago Genome Annotation Group"/>
        </authorList>
    </citation>
    <scope>NUCLEOTIDE SEQUENCE</scope>
</reference>
<dbReference type="AlphaFoldDB" id="A2Q476"/>
<dbReference type="EMBL" id="AC157373">
    <property type="protein sequence ID" value="ABN08426.1"/>
    <property type="molecule type" value="Genomic_DNA"/>
</dbReference>
<name>A2Q476_MEDTR</name>
<reference evidence="1" key="1">
    <citation type="submission" date="2005-03" db="EMBL/GenBank/DDBJ databases">
        <authorList>
            <person name="Town C.D."/>
        </authorList>
    </citation>
    <scope>NUCLEOTIDE SEQUENCE</scope>
</reference>
<protein>
    <submittedName>
        <fullName evidence="1">Uncharacterized protein</fullName>
    </submittedName>
</protein>